<keyword evidence="3" id="KW-1185">Reference proteome</keyword>
<evidence type="ECO:0000313" key="2">
    <source>
        <dbReference type="EMBL" id="KAF9411579.1"/>
    </source>
</evidence>
<name>A0A835GCM1_SPOEX</name>
<dbReference type="InterPro" id="IPR031734">
    <property type="entry name" value="MBF2"/>
</dbReference>
<dbReference type="AlphaFoldDB" id="A0A835GCM1"/>
<evidence type="ECO:0000313" key="3">
    <source>
        <dbReference type="Proteomes" id="UP000648187"/>
    </source>
</evidence>
<feature type="signal peptide" evidence="1">
    <location>
        <begin position="1"/>
        <end position="17"/>
    </location>
</feature>
<protein>
    <submittedName>
        <fullName evidence="2">Uncharacterized protein</fullName>
    </submittedName>
</protein>
<accession>A0A835GCM1</accession>
<keyword evidence="1" id="KW-0732">Signal</keyword>
<comment type="caution">
    <text evidence="2">The sequence shown here is derived from an EMBL/GenBank/DDBJ whole genome shotgun (WGS) entry which is preliminary data.</text>
</comment>
<sequence>MKSVLLIALLAVTYVYAAVDLSGAEFKRPELNASKLRLILGSKSGGDERLLSRTYHYVEGSHRIAHKQEILIRLVDYARITRVEGWPGNPDLELTVLEGGFGQNFVKLGYVTEENTFFSYTLDVYGVLYYNRLPGYESVVISNDSNDGWHRMTGTPVDLIPPYFADHSSTCWLLAPHCCTLLLLLPPTKQLRGSSSGIKMMKTVLLIALLAVTYVYATVDLSEAEFRRPKEDASNLRLILGSKSGGDDRLLSKTYHYVERSHKIAHRQEILIRLVDYARITRVEGWPGNPDLGLTVLEGGLGQNFIKLGYVTEENMDFSYTIDVYGVLVCDD</sequence>
<dbReference type="Proteomes" id="UP000648187">
    <property type="component" value="Unassembled WGS sequence"/>
</dbReference>
<dbReference type="Pfam" id="PF15868">
    <property type="entry name" value="MBF2"/>
    <property type="match status" value="1"/>
</dbReference>
<organism evidence="2 3">
    <name type="scientific">Spodoptera exigua</name>
    <name type="common">Beet armyworm</name>
    <name type="synonym">Noctua fulgens</name>
    <dbReference type="NCBI Taxonomy" id="7107"/>
    <lineage>
        <taxon>Eukaryota</taxon>
        <taxon>Metazoa</taxon>
        <taxon>Ecdysozoa</taxon>
        <taxon>Arthropoda</taxon>
        <taxon>Hexapoda</taxon>
        <taxon>Insecta</taxon>
        <taxon>Pterygota</taxon>
        <taxon>Neoptera</taxon>
        <taxon>Endopterygota</taxon>
        <taxon>Lepidoptera</taxon>
        <taxon>Glossata</taxon>
        <taxon>Ditrysia</taxon>
        <taxon>Noctuoidea</taxon>
        <taxon>Noctuidae</taxon>
        <taxon>Amphipyrinae</taxon>
        <taxon>Spodoptera</taxon>
    </lineage>
</organism>
<gene>
    <name evidence="2" type="ORF">HW555_009651</name>
</gene>
<proteinExistence type="predicted"/>
<feature type="chain" id="PRO_5032970785" evidence="1">
    <location>
        <begin position="18"/>
        <end position="332"/>
    </location>
</feature>
<dbReference type="EMBL" id="JACKWZ010000220">
    <property type="protein sequence ID" value="KAF9411579.1"/>
    <property type="molecule type" value="Genomic_DNA"/>
</dbReference>
<evidence type="ECO:0000256" key="1">
    <source>
        <dbReference type="SAM" id="SignalP"/>
    </source>
</evidence>
<reference evidence="2" key="1">
    <citation type="submission" date="2020-08" db="EMBL/GenBank/DDBJ databases">
        <title>Spodoptera exigua strain:BAW_Kor-Di-RS1 Genome sequencing and assembly.</title>
        <authorList>
            <person name="Kim J."/>
            <person name="Nam H.Y."/>
            <person name="Kwon M."/>
            <person name="Choi J.H."/>
            <person name="Cho S.R."/>
            <person name="Kim G.-H."/>
        </authorList>
    </citation>
    <scope>NUCLEOTIDE SEQUENCE</scope>
    <source>
        <strain evidence="2">BAW_Kor-Di-RS1</strain>
        <tissue evidence="2">Whole-body</tissue>
    </source>
</reference>